<dbReference type="SUPFAM" id="SSF101386">
    <property type="entry name" value="all-alpha NTP pyrophosphatases"/>
    <property type="match status" value="2"/>
</dbReference>
<accession>A0A381VK20</accession>
<dbReference type="Gene3D" id="1.10.287.1080">
    <property type="entry name" value="MazG-like"/>
    <property type="match status" value="2"/>
</dbReference>
<evidence type="ECO:0000313" key="2">
    <source>
        <dbReference type="EMBL" id="SVA40642.1"/>
    </source>
</evidence>
<dbReference type="GO" id="GO:0006203">
    <property type="term" value="P:dGTP catabolic process"/>
    <property type="evidence" value="ECO:0007669"/>
    <property type="project" value="TreeGrafter"/>
</dbReference>
<dbReference type="PANTHER" id="PTHR30522:SF0">
    <property type="entry name" value="NUCLEOSIDE TRIPHOSPHATE PYROPHOSPHOHYDROLASE"/>
    <property type="match status" value="1"/>
</dbReference>
<dbReference type="PANTHER" id="PTHR30522">
    <property type="entry name" value="NUCLEOSIDE TRIPHOSPHATE PYROPHOSPHOHYDROLASE"/>
    <property type="match status" value="1"/>
</dbReference>
<dbReference type="EMBL" id="UINC01009047">
    <property type="protein sequence ID" value="SVA40642.1"/>
    <property type="molecule type" value="Genomic_DNA"/>
</dbReference>
<dbReference type="GO" id="GO:0046047">
    <property type="term" value="P:TTP catabolic process"/>
    <property type="evidence" value="ECO:0007669"/>
    <property type="project" value="TreeGrafter"/>
</dbReference>
<sequence length="248" mass="29361">MKQLRNPDTGCEWDKKQSFESISKFTIEEAYEVVDSIDRADYGSLKEELGDLLLQVVFHSEIASEKGLFKFKNVVEAITKKLIERHPYVFKNKRQHTAEEQLINWENSKLKEKRKKNHESLMDDIPLNLPSLQRSQKIQQRVSQVGFDWDSRQECFKKIEEELRELKQAMNSSDKEAIQEEIGDLLISIVNLSRHLELDAEESLRQGNLKFEKRFKFIEIELKKKNKKFSETSLREMDLLWEKAKKVL</sequence>
<dbReference type="GO" id="GO:0046061">
    <property type="term" value="P:dATP catabolic process"/>
    <property type="evidence" value="ECO:0007669"/>
    <property type="project" value="TreeGrafter"/>
</dbReference>
<dbReference type="NCBIfam" id="NF007113">
    <property type="entry name" value="PRK09562.1"/>
    <property type="match status" value="1"/>
</dbReference>
<gene>
    <name evidence="2" type="ORF">METZ01_LOCUS93496</name>
</gene>
<name>A0A381VK20_9ZZZZ</name>
<dbReference type="GO" id="GO:0046076">
    <property type="term" value="P:dTTP catabolic process"/>
    <property type="evidence" value="ECO:0007669"/>
    <property type="project" value="TreeGrafter"/>
</dbReference>
<feature type="domain" description="NTP pyrophosphohydrolase MazG-like" evidence="1">
    <location>
        <begin position="17"/>
        <end position="90"/>
    </location>
</feature>
<dbReference type="CDD" id="cd11528">
    <property type="entry name" value="NTP-PPase_MazG_Nterm"/>
    <property type="match status" value="1"/>
</dbReference>
<reference evidence="2" key="1">
    <citation type="submission" date="2018-05" db="EMBL/GenBank/DDBJ databases">
        <authorList>
            <person name="Lanie J.A."/>
            <person name="Ng W.-L."/>
            <person name="Kazmierczak K.M."/>
            <person name="Andrzejewski T.M."/>
            <person name="Davidsen T.M."/>
            <person name="Wayne K.J."/>
            <person name="Tettelin H."/>
            <person name="Glass J.I."/>
            <person name="Rusch D."/>
            <person name="Podicherti R."/>
            <person name="Tsui H.-C.T."/>
            <person name="Winkler M.E."/>
        </authorList>
    </citation>
    <scope>NUCLEOTIDE SEQUENCE</scope>
</reference>
<dbReference type="Pfam" id="PF03819">
    <property type="entry name" value="MazG"/>
    <property type="match status" value="2"/>
</dbReference>
<feature type="domain" description="NTP pyrophosphohydrolase MazG-like" evidence="1">
    <location>
        <begin position="154"/>
        <end position="214"/>
    </location>
</feature>
<proteinExistence type="predicted"/>
<dbReference type="InterPro" id="IPR011551">
    <property type="entry name" value="NTP_PyrPHydrolase_MazG"/>
</dbReference>
<protein>
    <recommendedName>
        <fullName evidence="1">NTP pyrophosphohydrolase MazG-like domain-containing protein</fullName>
    </recommendedName>
</protein>
<dbReference type="AlphaFoldDB" id="A0A381VK20"/>
<dbReference type="GO" id="GO:0006950">
    <property type="term" value="P:response to stress"/>
    <property type="evidence" value="ECO:0007669"/>
    <property type="project" value="UniProtKB-ARBA"/>
</dbReference>
<dbReference type="InterPro" id="IPR004518">
    <property type="entry name" value="MazG-like_dom"/>
</dbReference>
<dbReference type="InterPro" id="IPR048011">
    <property type="entry name" value="NTP-PPase_MazG-like_C"/>
</dbReference>
<evidence type="ECO:0000259" key="1">
    <source>
        <dbReference type="Pfam" id="PF03819"/>
    </source>
</evidence>
<dbReference type="GO" id="GO:0046052">
    <property type="term" value="P:UTP catabolic process"/>
    <property type="evidence" value="ECO:0007669"/>
    <property type="project" value="TreeGrafter"/>
</dbReference>
<dbReference type="NCBIfam" id="TIGR00444">
    <property type="entry name" value="mazG"/>
    <property type="match status" value="1"/>
</dbReference>
<dbReference type="FunFam" id="1.10.287.1080:FF:000001">
    <property type="entry name" value="Nucleoside triphosphate pyrophosphohydrolase"/>
    <property type="match status" value="1"/>
</dbReference>
<dbReference type="GO" id="GO:0046081">
    <property type="term" value="P:dUTP catabolic process"/>
    <property type="evidence" value="ECO:0007669"/>
    <property type="project" value="TreeGrafter"/>
</dbReference>
<dbReference type="CDD" id="cd11529">
    <property type="entry name" value="NTP-PPase_MazG_Cterm"/>
    <property type="match status" value="1"/>
</dbReference>
<dbReference type="InterPro" id="IPR048015">
    <property type="entry name" value="NTP-PPase_MazG-like_N"/>
</dbReference>
<organism evidence="2">
    <name type="scientific">marine metagenome</name>
    <dbReference type="NCBI Taxonomy" id="408172"/>
    <lineage>
        <taxon>unclassified sequences</taxon>
        <taxon>metagenomes</taxon>
        <taxon>ecological metagenomes</taxon>
    </lineage>
</organism>
<dbReference type="FunFam" id="1.10.287.1080:FF:000003">
    <property type="entry name" value="Nucleoside triphosphate pyrophosphohydrolase"/>
    <property type="match status" value="1"/>
</dbReference>
<dbReference type="GO" id="GO:0047429">
    <property type="term" value="F:nucleoside triphosphate diphosphatase activity"/>
    <property type="evidence" value="ECO:0007669"/>
    <property type="project" value="InterPro"/>
</dbReference>